<keyword evidence="2 3" id="KW-0378">Hydrolase</keyword>
<comment type="catalytic activity">
    <reaction evidence="2">
        <text>N-terminal N-formyl-L-methionyl-[peptide] + H2O = N-terminal L-methionyl-[peptide] + formate</text>
        <dbReference type="Rhea" id="RHEA:24420"/>
        <dbReference type="Rhea" id="RHEA-COMP:10639"/>
        <dbReference type="Rhea" id="RHEA-COMP:10640"/>
        <dbReference type="ChEBI" id="CHEBI:15377"/>
        <dbReference type="ChEBI" id="CHEBI:15740"/>
        <dbReference type="ChEBI" id="CHEBI:49298"/>
        <dbReference type="ChEBI" id="CHEBI:64731"/>
        <dbReference type="EC" id="3.5.1.88"/>
    </reaction>
</comment>
<dbReference type="Gene3D" id="3.90.45.10">
    <property type="entry name" value="Peptide deformylase"/>
    <property type="match status" value="1"/>
</dbReference>
<dbReference type="NCBIfam" id="NF001159">
    <property type="entry name" value="PRK00150.1-3"/>
    <property type="match status" value="1"/>
</dbReference>
<dbReference type="InterPro" id="IPR023635">
    <property type="entry name" value="Peptide_deformylase"/>
</dbReference>
<accession>A0A1X6ZU45</accession>
<dbReference type="PRINTS" id="PR01576">
    <property type="entry name" value="PDEFORMYLASE"/>
</dbReference>
<keyword evidence="4" id="KW-1185">Reference proteome</keyword>
<dbReference type="GO" id="GO:0006412">
    <property type="term" value="P:translation"/>
    <property type="evidence" value="ECO:0007669"/>
    <property type="project" value="UniProtKB-UniRule"/>
</dbReference>
<evidence type="ECO:0000256" key="1">
    <source>
        <dbReference type="ARBA" id="ARBA00010759"/>
    </source>
</evidence>
<keyword evidence="2" id="KW-0479">Metal-binding</keyword>
<dbReference type="PANTHER" id="PTHR10458">
    <property type="entry name" value="PEPTIDE DEFORMYLASE"/>
    <property type="match status" value="1"/>
</dbReference>
<feature type="binding site" evidence="2">
    <location>
        <position position="93"/>
    </location>
    <ligand>
        <name>Fe cation</name>
        <dbReference type="ChEBI" id="CHEBI:24875"/>
    </ligand>
</feature>
<proteinExistence type="inferred from homology"/>
<dbReference type="InterPro" id="IPR036821">
    <property type="entry name" value="Peptide_deformylase_sf"/>
</dbReference>
<dbReference type="PANTHER" id="PTHR10458:SF22">
    <property type="entry name" value="PEPTIDE DEFORMYLASE"/>
    <property type="match status" value="1"/>
</dbReference>
<comment type="cofactor">
    <cofactor evidence="2">
        <name>Fe(2+)</name>
        <dbReference type="ChEBI" id="CHEBI:29033"/>
    </cofactor>
    <text evidence="2">Binds 1 Fe(2+) ion.</text>
</comment>
<feature type="binding site" evidence="2">
    <location>
        <position position="139"/>
    </location>
    <ligand>
        <name>Fe cation</name>
        <dbReference type="ChEBI" id="CHEBI:24875"/>
    </ligand>
</feature>
<feature type="active site" evidence="2">
    <location>
        <position position="136"/>
    </location>
</feature>
<feature type="binding site" evidence="2">
    <location>
        <position position="135"/>
    </location>
    <ligand>
        <name>Fe cation</name>
        <dbReference type="ChEBI" id="CHEBI:24875"/>
    </ligand>
</feature>
<dbReference type="AlphaFoldDB" id="A0A1X6ZU45"/>
<dbReference type="GO" id="GO:0042586">
    <property type="term" value="F:peptide deformylase activity"/>
    <property type="evidence" value="ECO:0007669"/>
    <property type="project" value="UniProtKB-UniRule"/>
</dbReference>
<dbReference type="NCBIfam" id="TIGR00079">
    <property type="entry name" value="pept_deformyl"/>
    <property type="match status" value="1"/>
</dbReference>
<organism evidence="3 4">
    <name type="scientific">Pseudooceanicola marinus</name>
    <dbReference type="NCBI Taxonomy" id="396013"/>
    <lineage>
        <taxon>Bacteria</taxon>
        <taxon>Pseudomonadati</taxon>
        <taxon>Pseudomonadota</taxon>
        <taxon>Alphaproteobacteria</taxon>
        <taxon>Rhodobacterales</taxon>
        <taxon>Paracoccaceae</taxon>
        <taxon>Pseudooceanicola</taxon>
    </lineage>
</organism>
<protein>
    <recommendedName>
        <fullName evidence="2">Peptide deformylase</fullName>
        <shortName evidence="2">PDF</shortName>
        <ecNumber evidence="2">3.5.1.88</ecNumber>
    </recommendedName>
    <alternativeName>
        <fullName evidence="2">Polypeptide deformylase</fullName>
    </alternativeName>
</protein>
<keyword evidence="2" id="KW-0648">Protein biosynthesis</keyword>
<evidence type="ECO:0000313" key="4">
    <source>
        <dbReference type="Proteomes" id="UP000193963"/>
    </source>
</evidence>
<gene>
    <name evidence="3" type="primary">def_2</name>
    <name evidence="2" type="synonym">def</name>
    <name evidence="3" type="ORF">PSM7751_03087</name>
</gene>
<dbReference type="PIRSF" id="PIRSF004749">
    <property type="entry name" value="Pep_def"/>
    <property type="match status" value="1"/>
</dbReference>
<dbReference type="OrthoDB" id="9804313at2"/>
<name>A0A1X6ZU45_9RHOB</name>
<comment type="similarity">
    <text evidence="1 2">Belongs to the polypeptide deformylase family.</text>
</comment>
<comment type="function">
    <text evidence="2">Removes the formyl group from the N-terminal Met of newly synthesized proteins. Requires at least a dipeptide for an efficient rate of reaction. N-terminal L-methionine is a prerequisite for activity but the enzyme has broad specificity at other positions.</text>
</comment>
<reference evidence="3 4" key="1">
    <citation type="submission" date="2017-03" db="EMBL/GenBank/DDBJ databases">
        <authorList>
            <person name="Afonso C.L."/>
            <person name="Miller P.J."/>
            <person name="Scott M.A."/>
            <person name="Spackman E."/>
            <person name="Goraichik I."/>
            <person name="Dimitrov K.M."/>
            <person name="Suarez D.L."/>
            <person name="Swayne D.E."/>
        </authorList>
    </citation>
    <scope>NUCLEOTIDE SEQUENCE [LARGE SCALE GENOMIC DNA]</scope>
    <source>
        <strain evidence="3 4">CECT 7751</strain>
    </source>
</reference>
<dbReference type="SUPFAM" id="SSF56420">
    <property type="entry name" value="Peptide deformylase"/>
    <property type="match status" value="1"/>
</dbReference>
<evidence type="ECO:0000256" key="2">
    <source>
        <dbReference type="HAMAP-Rule" id="MF_00163"/>
    </source>
</evidence>
<dbReference type="CDD" id="cd00487">
    <property type="entry name" value="Pep_deformylase"/>
    <property type="match status" value="1"/>
</dbReference>
<keyword evidence="2" id="KW-0408">Iron</keyword>
<dbReference type="EMBL" id="FWFN01000006">
    <property type="protein sequence ID" value="SLN61470.1"/>
    <property type="molecule type" value="Genomic_DNA"/>
</dbReference>
<dbReference type="Proteomes" id="UP000193963">
    <property type="component" value="Unassembled WGS sequence"/>
</dbReference>
<dbReference type="RefSeq" id="WP_085889115.1">
    <property type="nucleotide sequence ID" value="NZ_FWFN01000006.1"/>
</dbReference>
<dbReference type="GO" id="GO:0046872">
    <property type="term" value="F:metal ion binding"/>
    <property type="evidence" value="ECO:0007669"/>
    <property type="project" value="UniProtKB-KW"/>
</dbReference>
<evidence type="ECO:0000313" key="3">
    <source>
        <dbReference type="EMBL" id="SLN61470.1"/>
    </source>
</evidence>
<dbReference type="EC" id="3.5.1.88" evidence="2"/>
<sequence>MAVMEILRWPDPTLKTAAETVEQGTDLGPLLADMFDTMYDAPGRGLAAPQVGVLKRVFVMDCTWKDGPRSPRACVNPEILWRSDEIATHEEGCLSIPGVVASLPRPARVRMRWHDADWALHEAELSGFEAVCAQHEFDHLEGRVYLDYLSPDHRAEVLRAYEEAGA</sequence>
<dbReference type="Pfam" id="PF01327">
    <property type="entry name" value="Pep_deformylase"/>
    <property type="match status" value="1"/>
</dbReference>
<dbReference type="HAMAP" id="MF_00163">
    <property type="entry name" value="Pep_deformylase"/>
    <property type="match status" value="1"/>
</dbReference>